<organism evidence="2 3">
    <name type="scientific">Pseudomonas xantholysinigenes</name>
    <dbReference type="NCBI Taxonomy" id="2745490"/>
    <lineage>
        <taxon>Bacteria</taxon>
        <taxon>Pseudomonadati</taxon>
        <taxon>Pseudomonadota</taxon>
        <taxon>Gammaproteobacteria</taxon>
        <taxon>Pseudomonadales</taxon>
        <taxon>Pseudomonadaceae</taxon>
        <taxon>Pseudomonas</taxon>
    </lineage>
</organism>
<gene>
    <name evidence="2" type="ORF">HU772_016165</name>
</gene>
<keyword evidence="3" id="KW-1185">Reference proteome</keyword>
<evidence type="ECO:0000256" key="1">
    <source>
        <dbReference type="SAM" id="SignalP"/>
    </source>
</evidence>
<name>A0A9E6TVX3_9PSED</name>
<dbReference type="AlphaFoldDB" id="A0A9E6TVX3"/>
<sequence>MTLKLSTPLFFCLTLCGTLQAAPNAEAEAAFQRAVLAAEANAQWAERLIDQEQKGQLDKQITTEALRDIGQKHDAVEHDLRQASDGGHAVASYLLANLQERSKLWVSGQYTARHEQACALYQRAAEQGLVAAAVAVLRDCDSASQRFLFDDPTLQRQREQLRTTLEHTDPYAEHYPLPALKSLCFKEMKMVAPDPGRPLTTLAQAFEPVQLDLRQYRADGYYLLAAKGDPEQPEVGRGHFTQLRALAPDCLDPIGLAYMYDAQRQKTQ</sequence>
<protein>
    <recommendedName>
        <fullName evidence="4">Sel1 repeat family protein</fullName>
    </recommendedName>
</protein>
<evidence type="ECO:0000313" key="2">
    <source>
        <dbReference type="EMBL" id="QXI36879.1"/>
    </source>
</evidence>
<evidence type="ECO:0008006" key="4">
    <source>
        <dbReference type="Google" id="ProtNLM"/>
    </source>
</evidence>
<dbReference type="Proteomes" id="UP000633418">
    <property type="component" value="Chromosome"/>
</dbReference>
<reference evidence="2 3" key="2">
    <citation type="journal article" date="2021" name="Microorganisms">
        <title>The Ever-Expanding Pseudomonas Genus: Description of 43 New Species and Partition of the Pseudomonas putida Group.</title>
        <authorList>
            <person name="Girard L."/>
            <person name="Lood C."/>
            <person name="Hofte M."/>
            <person name="Vandamme P."/>
            <person name="Rokni-Zadeh H."/>
            <person name="van Noort V."/>
            <person name="Lavigne R."/>
            <person name="De Mot R."/>
        </authorList>
    </citation>
    <scope>NUCLEOTIDE SEQUENCE [LARGE SCALE GENOMIC DNA]</scope>
    <source>
        <strain evidence="2 3">RW9S1A</strain>
    </source>
</reference>
<accession>A0A9E6TVX3</accession>
<feature type="chain" id="PRO_5038673813" description="Sel1 repeat family protein" evidence="1">
    <location>
        <begin position="22"/>
        <end position="268"/>
    </location>
</feature>
<proteinExistence type="predicted"/>
<feature type="signal peptide" evidence="1">
    <location>
        <begin position="1"/>
        <end position="21"/>
    </location>
</feature>
<dbReference type="EMBL" id="CP077095">
    <property type="protein sequence ID" value="QXI36879.1"/>
    <property type="molecule type" value="Genomic_DNA"/>
</dbReference>
<evidence type="ECO:0000313" key="3">
    <source>
        <dbReference type="Proteomes" id="UP000633418"/>
    </source>
</evidence>
<reference evidence="2 3" key="1">
    <citation type="journal article" date="2020" name="Microorganisms">
        <title>Reliable Identification of Environmental Pseudomonas Isolates Using the rpoD Gene.</title>
        <authorList>
            <consortium name="The Broad Institute Genome Sequencing Platform"/>
            <person name="Girard L."/>
            <person name="Lood C."/>
            <person name="Rokni-Zadeh H."/>
            <person name="van Noort V."/>
            <person name="Lavigne R."/>
            <person name="De Mot R."/>
        </authorList>
    </citation>
    <scope>NUCLEOTIDE SEQUENCE [LARGE SCALE GENOMIC DNA]</scope>
    <source>
        <strain evidence="2 3">RW9S1A</strain>
    </source>
</reference>
<dbReference type="KEGG" id="pxn:HU772_016165"/>
<dbReference type="RefSeq" id="WP_186660521.1">
    <property type="nucleotide sequence ID" value="NZ_CP077095.1"/>
</dbReference>
<keyword evidence="1" id="KW-0732">Signal</keyword>